<dbReference type="EMBL" id="CAQQ02007963">
    <property type="status" value="NOT_ANNOTATED_CDS"/>
    <property type="molecule type" value="Genomic_DNA"/>
</dbReference>
<dbReference type="EC" id="3.1.1.1" evidence="6"/>
<evidence type="ECO:0000259" key="7">
    <source>
        <dbReference type="Pfam" id="PF00135"/>
    </source>
</evidence>
<evidence type="ECO:0000256" key="1">
    <source>
        <dbReference type="ARBA" id="ARBA00005964"/>
    </source>
</evidence>
<dbReference type="GO" id="GO:0106435">
    <property type="term" value="F:carboxylesterase activity"/>
    <property type="evidence" value="ECO:0007669"/>
    <property type="project" value="UniProtKB-EC"/>
</dbReference>
<evidence type="ECO:0000256" key="6">
    <source>
        <dbReference type="ARBA" id="ARBA00039155"/>
    </source>
</evidence>
<dbReference type="Pfam" id="PF00135">
    <property type="entry name" value="COesterase"/>
    <property type="match status" value="1"/>
</dbReference>
<accession>T1H1C7</accession>
<organism evidence="8 9">
    <name type="scientific">Megaselia scalaris</name>
    <name type="common">Humpbacked fly</name>
    <name type="synonym">Phora scalaris</name>
    <dbReference type="NCBI Taxonomy" id="36166"/>
    <lineage>
        <taxon>Eukaryota</taxon>
        <taxon>Metazoa</taxon>
        <taxon>Ecdysozoa</taxon>
        <taxon>Arthropoda</taxon>
        <taxon>Hexapoda</taxon>
        <taxon>Insecta</taxon>
        <taxon>Pterygota</taxon>
        <taxon>Neoptera</taxon>
        <taxon>Endopterygota</taxon>
        <taxon>Diptera</taxon>
        <taxon>Brachycera</taxon>
        <taxon>Muscomorpha</taxon>
        <taxon>Platypezoidea</taxon>
        <taxon>Phoridae</taxon>
        <taxon>Megaseliini</taxon>
        <taxon>Megaselia</taxon>
    </lineage>
</organism>
<dbReference type="InterPro" id="IPR029058">
    <property type="entry name" value="AB_hydrolase_fold"/>
</dbReference>
<dbReference type="PANTHER" id="PTHR43142:SF1">
    <property type="entry name" value="CARBOXYLIC ESTER HYDROLASE"/>
    <property type="match status" value="1"/>
</dbReference>
<evidence type="ECO:0000256" key="2">
    <source>
        <dbReference type="ARBA" id="ARBA00022487"/>
    </source>
</evidence>
<proteinExistence type="inferred from homology"/>
<sequence length="81" mass="9064">MVWIHGGAYQVGEATRRLYSPDYFMKEDVVLVCLQYRLGALGFLSFKDKDLQIPGNAGLKDQVMGIKWVKENCAAFGGDPH</sequence>
<keyword evidence="4" id="KW-1015">Disulfide bond</keyword>
<dbReference type="AlphaFoldDB" id="T1H1C7"/>
<dbReference type="Gene3D" id="3.40.50.1820">
    <property type="entry name" value="alpha/beta hydrolase"/>
    <property type="match status" value="1"/>
</dbReference>
<evidence type="ECO:0000313" key="9">
    <source>
        <dbReference type="Proteomes" id="UP000015102"/>
    </source>
</evidence>
<evidence type="ECO:0000256" key="4">
    <source>
        <dbReference type="ARBA" id="ARBA00023157"/>
    </source>
</evidence>
<evidence type="ECO:0000256" key="3">
    <source>
        <dbReference type="ARBA" id="ARBA00022801"/>
    </source>
</evidence>
<name>T1H1C7_MEGSC</name>
<comment type="similarity">
    <text evidence="1">Belongs to the type-B carboxylesterase/lipase family.</text>
</comment>
<dbReference type="Proteomes" id="UP000015102">
    <property type="component" value="Unassembled WGS sequence"/>
</dbReference>
<dbReference type="SUPFAM" id="SSF53474">
    <property type="entry name" value="alpha/beta-Hydrolases"/>
    <property type="match status" value="1"/>
</dbReference>
<dbReference type="STRING" id="36166.T1H1C7"/>
<dbReference type="InterPro" id="IPR002018">
    <property type="entry name" value="CarbesteraseB"/>
</dbReference>
<evidence type="ECO:0000256" key="5">
    <source>
        <dbReference type="ARBA" id="ARBA00023180"/>
    </source>
</evidence>
<evidence type="ECO:0000313" key="8">
    <source>
        <dbReference type="EnsemblMetazoa" id="MESCA009986-PA"/>
    </source>
</evidence>
<feature type="domain" description="Carboxylesterase type B" evidence="7">
    <location>
        <begin position="1"/>
        <end position="80"/>
    </location>
</feature>
<reference evidence="9" key="1">
    <citation type="submission" date="2013-02" db="EMBL/GenBank/DDBJ databases">
        <authorList>
            <person name="Hughes D."/>
        </authorList>
    </citation>
    <scope>NUCLEOTIDE SEQUENCE</scope>
    <source>
        <strain>Durham</strain>
        <strain evidence="9">NC isolate 2 -- Noor lab</strain>
    </source>
</reference>
<protein>
    <recommendedName>
        <fullName evidence="6">carboxylesterase</fullName>
        <ecNumber evidence="6">3.1.1.1</ecNumber>
    </recommendedName>
</protein>
<keyword evidence="5" id="KW-0325">Glycoprotein</keyword>
<reference evidence="8" key="2">
    <citation type="submission" date="2015-06" db="UniProtKB">
        <authorList>
            <consortium name="EnsemblMetazoa"/>
        </authorList>
    </citation>
    <scope>IDENTIFICATION</scope>
</reference>
<keyword evidence="9" id="KW-1185">Reference proteome</keyword>
<keyword evidence="2" id="KW-0719">Serine esterase</keyword>
<dbReference type="PANTHER" id="PTHR43142">
    <property type="entry name" value="CARBOXYLIC ESTER HYDROLASE"/>
    <property type="match status" value="1"/>
</dbReference>
<dbReference type="EnsemblMetazoa" id="MESCA009986-RA">
    <property type="protein sequence ID" value="MESCA009986-PA"/>
    <property type="gene ID" value="MESCA009986"/>
</dbReference>
<keyword evidence="3" id="KW-0378">Hydrolase</keyword>
<dbReference type="OMA" id="QQMALLW"/>
<dbReference type="HOGENOM" id="CLU_2580680_0_0_1"/>